<keyword evidence="2" id="KW-1185">Reference proteome</keyword>
<proteinExistence type="predicted"/>
<dbReference type="AlphaFoldDB" id="A0A5J9UMS2"/>
<reference evidence="1 2" key="1">
    <citation type="journal article" date="2019" name="Sci. Rep.">
        <title>A high-quality genome of Eragrostis curvula grass provides insights into Poaceae evolution and supports new strategies to enhance forage quality.</title>
        <authorList>
            <person name="Carballo J."/>
            <person name="Santos B.A.C.M."/>
            <person name="Zappacosta D."/>
            <person name="Garbus I."/>
            <person name="Selva J.P."/>
            <person name="Gallo C.A."/>
            <person name="Diaz A."/>
            <person name="Albertini E."/>
            <person name="Caccamo M."/>
            <person name="Echenique V."/>
        </authorList>
    </citation>
    <scope>NUCLEOTIDE SEQUENCE [LARGE SCALE GENOMIC DNA]</scope>
    <source>
        <strain evidence="2">cv. Victoria</strain>
        <tissue evidence="1">Leaf</tissue>
    </source>
</reference>
<name>A0A5J9UMS2_9POAL</name>
<sequence>MDGRDDGPPTSWRHWGVVHDNTAPSYEKLRLEFTAAEENPLPPTVDERESKVYIVTKENLVGSKTLDGDTGKLVQEYNNIAFNRRDIIRQLIRVGQPGKGKQVPKNILTEIRAVVRATESVRTAYRDLRRRGGKPPLFPDIFEAPIEAPSLV</sequence>
<gene>
    <name evidence="1" type="ORF">EJB05_27610</name>
</gene>
<evidence type="ECO:0000313" key="1">
    <source>
        <dbReference type="EMBL" id="TVU25129.1"/>
    </source>
</evidence>
<evidence type="ECO:0000313" key="2">
    <source>
        <dbReference type="Proteomes" id="UP000324897"/>
    </source>
</evidence>
<protein>
    <submittedName>
        <fullName evidence="1">Uncharacterized protein</fullName>
    </submittedName>
</protein>
<dbReference type="EMBL" id="RWGY01000013">
    <property type="protein sequence ID" value="TVU25129.1"/>
    <property type="molecule type" value="Genomic_DNA"/>
</dbReference>
<accession>A0A5J9UMS2</accession>
<dbReference type="Proteomes" id="UP000324897">
    <property type="component" value="Chromosome 2"/>
</dbReference>
<organism evidence="1 2">
    <name type="scientific">Eragrostis curvula</name>
    <name type="common">weeping love grass</name>
    <dbReference type="NCBI Taxonomy" id="38414"/>
    <lineage>
        <taxon>Eukaryota</taxon>
        <taxon>Viridiplantae</taxon>
        <taxon>Streptophyta</taxon>
        <taxon>Embryophyta</taxon>
        <taxon>Tracheophyta</taxon>
        <taxon>Spermatophyta</taxon>
        <taxon>Magnoliopsida</taxon>
        <taxon>Liliopsida</taxon>
        <taxon>Poales</taxon>
        <taxon>Poaceae</taxon>
        <taxon>PACMAD clade</taxon>
        <taxon>Chloridoideae</taxon>
        <taxon>Eragrostideae</taxon>
        <taxon>Eragrostidinae</taxon>
        <taxon>Eragrostis</taxon>
    </lineage>
</organism>
<comment type="caution">
    <text evidence="1">The sequence shown here is derived from an EMBL/GenBank/DDBJ whole genome shotgun (WGS) entry which is preliminary data.</text>
</comment>
<dbReference type="Gramene" id="TVU25129">
    <property type="protein sequence ID" value="TVU25129"/>
    <property type="gene ID" value="EJB05_27610"/>
</dbReference>